<evidence type="ECO:0000313" key="3">
    <source>
        <dbReference type="Proteomes" id="UP000202440"/>
    </source>
</evidence>
<gene>
    <name evidence="2" type="ORF">CHH28_00910</name>
</gene>
<dbReference type="KEGG" id="bsan:CHH28_00910"/>
<feature type="chain" id="PRO_5012849793" description="Porin" evidence="1">
    <location>
        <begin position="31"/>
        <end position="344"/>
    </location>
</feature>
<feature type="signal peptide" evidence="1">
    <location>
        <begin position="1"/>
        <end position="30"/>
    </location>
</feature>
<evidence type="ECO:0008006" key="4">
    <source>
        <dbReference type="Google" id="ProtNLM"/>
    </source>
</evidence>
<protein>
    <recommendedName>
        <fullName evidence="4">Porin</fullName>
    </recommendedName>
</protein>
<evidence type="ECO:0000256" key="1">
    <source>
        <dbReference type="SAM" id="SignalP"/>
    </source>
</evidence>
<dbReference type="EMBL" id="CP022530">
    <property type="protein sequence ID" value="ASP37328.1"/>
    <property type="molecule type" value="Genomic_DNA"/>
</dbReference>
<reference evidence="2 3" key="1">
    <citation type="submission" date="2017-07" db="EMBL/GenBank/DDBJ databases">
        <title>Annotated genome sequence of Bacterioplanes sanyensis isolated from Red Sea.</title>
        <authorList>
            <person name="Rehman Z.U."/>
        </authorList>
    </citation>
    <scope>NUCLEOTIDE SEQUENCE [LARGE SCALE GENOMIC DNA]</scope>
    <source>
        <strain evidence="2 3">NV9</strain>
    </source>
</reference>
<sequence length="344" mass="39311">MVFRIGVTKMCVKKLLVSVFLGFLVGTSNSEETQVSAIFNFEYVGVELSSVPRKIQLAEEYDVRIQEFYDSEHDSFFEYMNYGAYQFGSRLYVKTYMTVKDDAFSRWVAVQEERLSRGLRTRETSFHDLIYIDPTADAIYSVNAGFDHKNRNLNFSALGCLQDHFIFHMDVNGDSIDEFFMVKGYESGVDFRFANFNHSQVYLASGSGAVLFRQWMKNIDYSVSGGVVSGLAEGRFDIVDYDGYESMVEKSRSGIKRYFSLFFFADPESGDQGVLSWSKVYRNKPDKPGRFEFSNEEFQWARGNVVGGVGFHQESISSDLAKQLLSRDSLSFEDGLNEARLCKI</sequence>
<organism evidence="2 3">
    <name type="scientific">Bacterioplanes sanyensis</name>
    <dbReference type="NCBI Taxonomy" id="1249553"/>
    <lineage>
        <taxon>Bacteria</taxon>
        <taxon>Pseudomonadati</taxon>
        <taxon>Pseudomonadota</taxon>
        <taxon>Gammaproteobacteria</taxon>
        <taxon>Oceanospirillales</taxon>
        <taxon>Oceanospirillaceae</taxon>
        <taxon>Bacterioplanes</taxon>
    </lineage>
</organism>
<keyword evidence="3" id="KW-1185">Reference proteome</keyword>
<evidence type="ECO:0000313" key="2">
    <source>
        <dbReference type="EMBL" id="ASP37328.1"/>
    </source>
</evidence>
<proteinExistence type="predicted"/>
<dbReference type="Proteomes" id="UP000202440">
    <property type="component" value="Chromosome"/>
</dbReference>
<dbReference type="AlphaFoldDB" id="A0A222FE85"/>
<name>A0A222FE85_9GAMM</name>
<accession>A0A222FE85</accession>
<keyword evidence="1" id="KW-0732">Signal</keyword>